<dbReference type="InterPro" id="IPR052345">
    <property type="entry name" value="Rad_response_metalloprotease"/>
</dbReference>
<reference evidence="3 4" key="1">
    <citation type="submission" date="2015-03" db="EMBL/GenBank/DDBJ databases">
        <authorList>
            <person name="Murphy D."/>
        </authorList>
    </citation>
    <scope>NUCLEOTIDE SEQUENCE [LARGE SCALE GENOMIC DNA]</scope>
    <source>
        <strain evidence="3 4">PAP088</strain>
    </source>
</reference>
<name>A0A0U0ZT30_9MYCO</name>
<dbReference type="PANTHER" id="PTHR43236:SF1">
    <property type="entry name" value="BLL7220 PROTEIN"/>
    <property type="match status" value="1"/>
</dbReference>
<feature type="region of interest" description="Disordered" evidence="1">
    <location>
        <begin position="371"/>
        <end position="396"/>
    </location>
</feature>
<dbReference type="EMBL" id="CSWP01000009">
    <property type="protein sequence ID" value="CPV66820.1"/>
    <property type="molecule type" value="Genomic_DNA"/>
</dbReference>
<dbReference type="InterPro" id="IPR010359">
    <property type="entry name" value="IrrE_HExxH"/>
</dbReference>
<evidence type="ECO:0000256" key="1">
    <source>
        <dbReference type="SAM" id="MobiDB-lite"/>
    </source>
</evidence>
<evidence type="ECO:0000259" key="2">
    <source>
        <dbReference type="Pfam" id="PF06114"/>
    </source>
</evidence>
<dbReference type="Pfam" id="PF06114">
    <property type="entry name" value="Peptidase_M78"/>
    <property type="match status" value="1"/>
</dbReference>
<dbReference type="AlphaFoldDB" id="A0A0U0ZT30"/>
<feature type="compositionally biased region" description="Basic and acidic residues" evidence="1">
    <location>
        <begin position="373"/>
        <end position="382"/>
    </location>
</feature>
<accession>A0A0U0ZT30</accession>
<dbReference type="Proteomes" id="UP000045782">
    <property type="component" value="Unassembled WGS sequence"/>
</dbReference>
<dbReference type="PANTHER" id="PTHR43236">
    <property type="entry name" value="ANTITOXIN HIGA1"/>
    <property type="match status" value="1"/>
</dbReference>
<gene>
    <name evidence="3" type="ORF">ERS075579_04085</name>
</gene>
<proteinExistence type="predicted"/>
<evidence type="ECO:0000313" key="3">
    <source>
        <dbReference type="EMBL" id="CPV66820.1"/>
    </source>
</evidence>
<evidence type="ECO:0000313" key="4">
    <source>
        <dbReference type="Proteomes" id="UP000045782"/>
    </source>
</evidence>
<keyword evidence="3" id="KW-0238">DNA-binding</keyword>
<protein>
    <submittedName>
        <fullName evidence="3">DNA-binding protein</fullName>
    </submittedName>
</protein>
<sequence length="396" mass="42203">MGTRVYGARMRQARALRVVPSSVVAEHMGWSRARQSKLELRDSVFTLDEPALARLGALCGFPAGFFTTAPGSRVTIGDLLFRPSRMVSASAREFLAAMVNVIGDLVSLEPDFGQWGGDRGWEPARNAVDVQAAGAAARRQLEVSAGAPIGDVIGQMESVGIAVAMLPEVSFDTAALTGTHDGCSARAGYMRDQPVVLLPAGRSWEQLRLAAAHEIGHLMLHPFGGIRPAEERAAAAFAAEFLAPAAALELELPATVTLGGLLALKQRWGLSLAALIPHLRNSRLITEDRARTLQRQLYSRINRETGCTWGKTEPGQHGWVLEAPRLLAQIAVNSRSGKGGAMALPQDLLAAIASGQSVLPAAAYPAFRQQVGGDRDRDRPDVEDTLGVPGRIDMSG</sequence>
<organism evidence="3 4">
    <name type="scientific">Mycobacteroides abscessus</name>
    <dbReference type="NCBI Taxonomy" id="36809"/>
    <lineage>
        <taxon>Bacteria</taxon>
        <taxon>Bacillati</taxon>
        <taxon>Actinomycetota</taxon>
        <taxon>Actinomycetes</taxon>
        <taxon>Mycobacteriales</taxon>
        <taxon>Mycobacteriaceae</taxon>
        <taxon>Mycobacteroides</taxon>
    </lineage>
</organism>
<feature type="domain" description="IrrE N-terminal-like" evidence="2">
    <location>
        <begin position="185"/>
        <end position="275"/>
    </location>
</feature>
<dbReference type="GO" id="GO:0003677">
    <property type="term" value="F:DNA binding"/>
    <property type="evidence" value="ECO:0007669"/>
    <property type="project" value="UniProtKB-KW"/>
</dbReference>